<reference evidence="4" key="1">
    <citation type="journal article" date="2019" name="Int. J. Syst. Evol. Microbiol.">
        <title>The Global Catalogue of Microorganisms (GCM) 10K type strain sequencing project: providing services to taxonomists for standard genome sequencing and annotation.</title>
        <authorList>
            <consortium name="The Broad Institute Genomics Platform"/>
            <consortium name="The Broad Institute Genome Sequencing Center for Infectious Disease"/>
            <person name="Wu L."/>
            <person name="Ma J."/>
        </authorList>
    </citation>
    <scope>NUCLEOTIDE SEQUENCE [LARGE SCALE GENOMIC DNA]</scope>
    <source>
        <strain evidence="4">CGMCC 1.12482</strain>
    </source>
</reference>
<evidence type="ECO:0000256" key="2">
    <source>
        <dbReference type="SAM" id="Phobius"/>
    </source>
</evidence>
<organism evidence="3 4">
    <name type="scientific">Halopseudomonas salina</name>
    <dbReference type="NCBI Taxonomy" id="1323744"/>
    <lineage>
        <taxon>Bacteria</taxon>
        <taxon>Pseudomonadati</taxon>
        <taxon>Pseudomonadota</taxon>
        <taxon>Gammaproteobacteria</taxon>
        <taxon>Pseudomonadales</taxon>
        <taxon>Pseudomonadaceae</taxon>
        <taxon>Halopseudomonas</taxon>
    </lineage>
</organism>
<gene>
    <name evidence="3" type="ORF">GCM10007418_00780</name>
</gene>
<evidence type="ECO:0000313" key="3">
    <source>
        <dbReference type="EMBL" id="GGC84849.1"/>
    </source>
</evidence>
<evidence type="ECO:0000313" key="4">
    <source>
        <dbReference type="Proteomes" id="UP000638188"/>
    </source>
</evidence>
<keyword evidence="4" id="KW-1185">Reference proteome</keyword>
<proteinExistence type="predicted"/>
<sequence length="100" mass="10436">MLKDLKNLKKPIQSKTEQLMSMGGGAMLLRKGITRPGIIGAVSLAIGAYTLYRGIKAYRASHAIDHAGSSMATPAGALTDQTKSSNQQTVPATPVKSPLG</sequence>
<dbReference type="Proteomes" id="UP000638188">
    <property type="component" value="Unassembled WGS sequence"/>
</dbReference>
<feature type="compositionally biased region" description="Polar residues" evidence="1">
    <location>
        <begin position="79"/>
        <end position="91"/>
    </location>
</feature>
<name>A0ABQ1NU84_9GAMM</name>
<comment type="caution">
    <text evidence="3">The sequence shown here is derived from an EMBL/GenBank/DDBJ whole genome shotgun (WGS) entry which is preliminary data.</text>
</comment>
<evidence type="ECO:0008006" key="5">
    <source>
        <dbReference type="Google" id="ProtNLM"/>
    </source>
</evidence>
<keyword evidence="2" id="KW-0472">Membrane</keyword>
<accession>A0ABQ1NU84</accession>
<dbReference type="RefSeq" id="WP_150277804.1">
    <property type="nucleotide sequence ID" value="NZ_BMFF01000001.1"/>
</dbReference>
<keyword evidence="2" id="KW-0812">Transmembrane</keyword>
<keyword evidence="2" id="KW-1133">Transmembrane helix</keyword>
<dbReference type="EMBL" id="BMFF01000001">
    <property type="protein sequence ID" value="GGC84849.1"/>
    <property type="molecule type" value="Genomic_DNA"/>
</dbReference>
<evidence type="ECO:0000256" key="1">
    <source>
        <dbReference type="SAM" id="MobiDB-lite"/>
    </source>
</evidence>
<protein>
    <recommendedName>
        <fullName evidence="5">DUF2892 domain-containing protein</fullName>
    </recommendedName>
</protein>
<feature type="region of interest" description="Disordered" evidence="1">
    <location>
        <begin position="69"/>
        <end position="100"/>
    </location>
</feature>
<feature type="transmembrane region" description="Helical" evidence="2">
    <location>
        <begin position="33"/>
        <end position="52"/>
    </location>
</feature>